<sequence>MNKNTANLAFGVLLGVVAASLLFAFFDSSSDSGGASVHVLKVAHNQPTTHPVHLGIQHMAERVAALSGGRMRLDVFPNGQLGSETQTMEQLQAGTLDIAKGSSAPISNFISVCKVFSLPYLFRDEDHFWAVLNGEVGAGILESLATNDAGRPSGLRGLTYYDAGSRSFYAKKAIHSPADLAGMKIRVQNDPVAMDMVEAMGAAPTPVAWGELYTALQQGVVDGAENNSPSFVSSRHFEVCKQFSLDHHARVPDVLLMSSLTWNRLSEQEQAWLSQAAAESSTFQRAAWAAGVAEAVGIMKEEGVQVVEVNADSFIEATQSVRDKYATGPLRELVVKIGEVE</sequence>
<name>A0ABZ0RPV1_9BACT</name>
<dbReference type="Proteomes" id="UP001324993">
    <property type="component" value="Chromosome"/>
</dbReference>
<dbReference type="RefSeq" id="WP_319834114.1">
    <property type="nucleotide sequence ID" value="NZ_CP138858.1"/>
</dbReference>
<accession>A0ABZ0RPV1</accession>
<dbReference type="Pfam" id="PF03480">
    <property type="entry name" value="DctP"/>
    <property type="match status" value="1"/>
</dbReference>
<dbReference type="InterPro" id="IPR004682">
    <property type="entry name" value="TRAP_DctP"/>
</dbReference>
<dbReference type="InterPro" id="IPR038404">
    <property type="entry name" value="TRAP_DctP_sf"/>
</dbReference>
<dbReference type="EMBL" id="CP138858">
    <property type="protein sequence ID" value="WPJ97269.1"/>
    <property type="molecule type" value="Genomic_DNA"/>
</dbReference>
<dbReference type="PANTHER" id="PTHR33376">
    <property type="match status" value="1"/>
</dbReference>
<keyword evidence="3" id="KW-1185">Reference proteome</keyword>
<dbReference type="SUPFAM" id="SSF53850">
    <property type="entry name" value="Periplasmic binding protein-like II"/>
    <property type="match status" value="1"/>
</dbReference>
<dbReference type="CDD" id="cd13671">
    <property type="entry name" value="PBP2_TRAP_SBP_like_3"/>
    <property type="match status" value="1"/>
</dbReference>
<dbReference type="NCBIfam" id="TIGR00787">
    <property type="entry name" value="dctP"/>
    <property type="match status" value="1"/>
</dbReference>
<proteinExistence type="predicted"/>
<evidence type="ECO:0000313" key="2">
    <source>
        <dbReference type="EMBL" id="WPJ97269.1"/>
    </source>
</evidence>
<dbReference type="Gene3D" id="3.40.190.170">
    <property type="entry name" value="Bacterial extracellular solute-binding protein, family 7"/>
    <property type="match status" value="1"/>
</dbReference>
<evidence type="ECO:0000256" key="1">
    <source>
        <dbReference type="ARBA" id="ARBA00022729"/>
    </source>
</evidence>
<protein>
    <submittedName>
        <fullName evidence="2">TRAP transporter substrate-binding protein</fullName>
    </submittedName>
</protein>
<gene>
    <name evidence="2" type="ORF">SH580_06050</name>
</gene>
<dbReference type="PANTHER" id="PTHR33376:SF2">
    <property type="entry name" value="DICARBOXYLATE-BINDING PERIPLASMIC PROTEIN"/>
    <property type="match status" value="1"/>
</dbReference>
<organism evidence="2 3">
    <name type="scientific">Coraliomargarita algicola</name>
    <dbReference type="NCBI Taxonomy" id="3092156"/>
    <lineage>
        <taxon>Bacteria</taxon>
        <taxon>Pseudomonadati</taxon>
        <taxon>Verrucomicrobiota</taxon>
        <taxon>Opitutia</taxon>
        <taxon>Puniceicoccales</taxon>
        <taxon>Coraliomargaritaceae</taxon>
        <taxon>Coraliomargarita</taxon>
    </lineage>
</organism>
<keyword evidence="1" id="KW-0732">Signal</keyword>
<evidence type="ECO:0000313" key="3">
    <source>
        <dbReference type="Proteomes" id="UP001324993"/>
    </source>
</evidence>
<dbReference type="InterPro" id="IPR018389">
    <property type="entry name" value="DctP_fam"/>
</dbReference>
<dbReference type="NCBIfam" id="NF037995">
    <property type="entry name" value="TRAP_S1"/>
    <property type="match status" value="1"/>
</dbReference>
<reference evidence="2 3" key="1">
    <citation type="submission" date="2023-11" db="EMBL/GenBank/DDBJ databases">
        <title>Coraliomargarita sp. nov., isolated from marine algae.</title>
        <authorList>
            <person name="Lee J.K."/>
            <person name="Baek J.H."/>
            <person name="Kim J.M."/>
            <person name="Choi D.G."/>
            <person name="Jeon C.O."/>
        </authorList>
    </citation>
    <scope>NUCLEOTIDE SEQUENCE [LARGE SCALE GENOMIC DNA]</scope>
    <source>
        <strain evidence="2 3">J2-16</strain>
    </source>
</reference>
<dbReference type="PIRSF" id="PIRSF006470">
    <property type="entry name" value="DctB"/>
    <property type="match status" value="1"/>
</dbReference>